<dbReference type="STRING" id="101127.A0A1X2G7M4"/>
<dbReference type="GO" id="GO:0003924">
    <property type="term" value="F:GTPase activity"/>
    <property type="evidence" value="ECO:0007669"/>
    <property type="project" value="InterPro"/>
</dbReference>
<dbReference type="PROSITE" id="PS51420">
    <property type="entry name" value="RHO"/>
    <property type="match status" value="1"/>
</dbReference>
<sequence length="199" mass="22301">MSTGGLRRKLVVVGDGGCGKTSLLTMFAHEKFPSSHVPTVFENYVKDFDVDDNHVELDLWDTAVGQEDYDRLRPLSYPDTNVLLITFAIDMPDSLENVVEKWVPEVKKFCPYKPFLLIALKQDLRDDPLLLHELKKSNVTPVTAEQGKAVAKQIEAYAYMECSAKIGRGVKEIFQKAVQATMGVPPEAIKKKKRGCVVM</sequence>
<comment type="caution">
    <text evidence="4">The sequence shown here is derived from an EMBL/GenBank/DDBJ whole genome shotgun (WGS) entry which is preliminary data.</text>
</comment>
<dbReference type="NCBIfam" id="TIGR00231">
    <property type="entry name" value="small_GTP"/>
    <property type="match status" value="1"/>
</dbReference>
<organism evidence="4 5">
    <name type="scientific">Hesseltinella vesiculosa</name>
    <dbReference type="NCBI Taxonomy" id="101127"/>
    <lineage>
        <taxon>Eukaryota</taxon>
        <taxon>Fungi</taxon>
        <taxon>Fungi incertae sedis</taxon>
        <taxon>Mucoromycota</taxon>
        <taxon>Mucoromycotina</taxon>
        <taxon>Mucoromycetes</taxon>
        <taxon>Mucorales</taxon>
        <taxon>Cunninghamellaceae</taxon>
        <taxon>Hesseltinella</taxon>
    </lineage>
</organism>
<dbReference type="Gene3D" id="3.40.50.300">
    <property type="entry name" value="P-loop containing nucleotide triphosphate hydrolases"/>
    <property type="match status" value="1"/>
</dbReference>
<dbReference type="SMART" id="SM00174">
    <property type="entry name" value="RHO"/>
    <property type="match status" value="1"/>
</dbReference>
<keyword evidence="2" id="KW-0547">Nucleotide-binding</keyword>
<dbReference type="InterPro" id="IPR001806">
    <property type="entry name" value="Small_GTPase"/>
</dbReference>
<gene>
    <name evidence="4" type="ORF">DM01DRAFT_1327850</name>
</gene>
<evidence type="ECO:0000256" key="1">
    <source>
        <dbReference type="ARBA" id="ARBA00010142"/>
    </source>
</evidence>
<dbReference type="SUPFAM" id="SSF52540">
    <property type="entry name" value="P-loop containing nucleoside triphosphate hydrolases"/>
    <property type="match status" value="1"/>
</dbReference>
<dbReference type="AlphaFoldDB" id="A0A1X2G7M4"/>
<evidence type="ECO:0000313" key="5">
    <source>
        <dbReference type="Proteomes" id="UP000242146"/>
    </source>
</evidence>
<dbReference type="PROSITE" id="PS51419">
    <property type="entry name" value="RAB"/>
    <property type="match status" value="1"/>
</dbReference>
<name>A0A1X2G7M4_9FUNG</name>
<accession>A0A1X2G7M4</accession>
<dbReference type="InterPro" id="IPR003578">
    <property type="entry name" value="Small_GTPase_Rho"/>
</dbReference>
<keyword evidence="3" id="KW-0342">GTP-binding</keyword>
<keyword evidence="5" id="KW-1185">Reference proteome</keyword>
<dbReference type="InterPro" id="IPR027417">
    <property type="entry name" value="P-loop_NTPase"/>
</dbReference>
<dbReference type="PRINTS" id="PR00449">
    <property type="entry name" value="RASTRNSFRMNG"/>
</dbReference>
<dbReference type="SMART" id="SM00175">
    <property type="entry name" value="RAB"/>
    <property type="match status" value="1"/>
</dbReference>
<dbReference type="InterPro" id="IPR005225">
    <property type="entry name" value="Small_GTP-bd"/>
</dbReference>
<dbReference type="Pfam" id="PF00071">
    <property type="entry name" value="Ras"/>
    <property type="match status" value="1"/>
</dbReference>
<dbReference type="PROSITE" id="PS51421">
    <property type="entry name" value="RAS"/>
    <property type="match status" value="1"/>
</dbReference>
<dbReference type="OrthoDB" id="8830751at2759"/>
<dbReference type="FunFam" id="3.40.50.300:FF:001179">
    <property type="entry name" value="Rho family GTPase"/>
    <property type="match status" value="1"/>
</dbReference>
<dbReference type="GO" id="GO:0007264">
    <property type="term" value="P:small GTPase-mediated signal transduction"/>
    <property type="evidence" value="ECO:0007669"/>
    <property type="project" value="InterPro"/>
</dbReference>
<comment type="similarity">
    <text evidence="1">Belongs to the small GTPase superfamily. Rho family.</text>
</comment>
<evidence type="ECO:0000313" key="4">
    <source>
        <dbReference type="EMBL" id="ORX46313.1"/>
    </source>
</evidence>
<dbReference type="PANTHER" id="PTHR24072">
    <property type="entry name" value="RHO FAMILY GTPASE"/>
    <property type="match status" value="1"/>
</dbReference>
<dbReference type="SMART" id="SM00173">
    <property type="entry name" value="RAS"/>
    <property type="match status" value="1"/>
</dbReference>
<protein>
    <submittedName>
        <fullName evidence="4">GTP-binding protein rho1</fullName>
    </submittedName>
</protein>
<dbReference type="GO" id="GO:0005525">
    <property type="term" value="F:GTP binding"/>
    <property type="evidence" value="ECO:0007669"/>
    <property type="project" value="UniProtKB-KW"/>
</dbReference>
<reference evidence="4 5" key="1">
    <citation type="submission" date="2016-07" db="EMBL/GenBank/DDBJ databases">
        <title>Pervasive Adenine N6-methylation of Active Genes in Fungi.</title>
        <authorList>
            <consortium name="DOE Joint Genome Institute"/>
            <person name="Mondo S.J."/>
            <person name="Dannebaum R.O."/>
            <person name="Kuo R.C."/>
            <person name="Labutti K."/>
            <person name="Haridas S."/>
            <person name="Kuo A."/>
            <person name="Salamov A."/>
            <person name="Ahrendt S.R."/>
            <person name="Lipzen A."/>
            <person name="Sullivan W."/>
            <person name="Andreopoulos W.B."/>
            <person name="Clum A."/>
            <person name="Lindquist E."/>
            <person name="Daum C."/>
            <person name="Ramamoorthy G.K."/>
            <person name="Gryganskyi A."/>
            <person name="Culley D."/>
            <person name="Magnuson J.K."/>
            <person name="James T.Y."/>
            <person name="O'Malley M.A."/>
            <person name="Stajich J.E."/>
            <person name="Spatafora J.W."/>
            <person name="Visel A."/>
            <person name="Grigoriev I.V."/>
        </authorList>
    </citation>
    <scope>NUCLEOTIDE SEQUENCE [LARGE SCALE GENOMIC DNA]</scope>
    <source>
        <strain evidence="4 5">NRRL 3301</strain>
    </source>
</reference>
<dbReference type="Proteomes" id="UP000242146">
    <property type="component" value="Unassembled WGS sequence"/>
</dbReference>
<proteinExistence type="inferred from homology"/>
<dbReference type="EMBL" id="MCGT01000038">
    <property type="protein sequence ID" value="ORX46313.1"/>
    <property type="molecule type" value="Genomic_DNA"/>
</dbReference>
<evidence type="ECO:0000256" key="3">
    <source>
        <dbReference type="ARBA" id="ARBA00023134"/>
    </source>
</evidence>
<evidence type="ECO:0000256" key="2">
    <source>
        <dbReference type="ARBA" id="ARBA00022741"/>
    </source>
</evidence>